<name>A0A2R6NPF3_9APHY</name>
<proteinExistence type="predicted"/>
<protein>
    <submittedName>
        <fullName evidence="1">Uncharacterized protein</fullName>
    </submittedName>
</protein>
<sequence>MATAEAAAAKAWSERPEGYAIIKEAFESTSQNIKCAMAGGTLYESMSLDTDISLVVKADE</sequence>
<reference evidence="1 2" key="1">
    <citation type="submission" date="2018-02" db="EMBL/GenBank/DDBJ databases">
        <title>Genome sequence of the basidiomycete white-rot fungus Phlebia centrifuga.</title>
        <authorList>
            <person name="Granchi Z."/>
            <person name="Peng M."/>
            <person name="de Vries R.P."/>
            <person name="Hilden K."/>
            <person name="Makela M.R."/>
            <person name="Grigoriev I."/>
            <person name="Riley R."/>
        </authorList>
    </citation>
    <scope>NUCLEOTIDE SEQUENCE [LARGE SCALE GENOMIC DNA]</scope>
    <source>
        <strain evidence="1 2">FBCC195</strain>
    </source>
</reference>
<dbReference type="OrthoDB" id="310654at2759"/>
<dbReference type="Gene3D" id="3.30.70.420">
    <property type="entry name" value="Hydroxymethylglutaryl-CoA reductase, class I/II, NAD/NADP-binding domain"/>
    <property type="match status" value="1"/>
</dbReference>
<evidence type="ECO:0000313" key="1">
    <source>
        <dbReference type="EMBL" id="PSR74324.1"/>
    </source>
</evidence>
<keyword evidence="2" id="KW-1185">Reference proteome</keyword>
<organism evidence="1 2">
    <name type="scientific">Hermanssonia centrifuga</name>
    <dbReference type="NCBI Taxonomy" id="98765"/>
    <lineage>
        <taxon>Eukaryota</taxon>
        <taxon>Fungi</taxon>
        <taxon>Dikarya</taxon>
        <taxon>Basidiomycota</taxon>
        <taxon>Agaricomycotina</taxon>
        <taxon>Agaricomycetes</taxon>
        <taxon>Polyporales</taxon>
        <taxon>Meruliaceae</taxon>
        <taxon>Hermanssonia</taxon>
    </lineage>
</organism>
<evidence type="ECO:0000313" key="2">
    <source>
        <dbReference type="Proteomes" id="UP000186601"/>
    </source>
</evidence>
<dbReference type="Proteomes" id="UP000186601">
    <property type="component" value="Unassembled WGS sequence"/>
</dbReference>
<gene>
    <name evidence="1" type="ORF">PHLCEN_2v9941</name>
</gene>
<dbReference type="AlphaFoldDB" id="A0A2R6NPF3"/>
<comment type="caution">
    <text evidence="1">The sequence shown here is derived from an EMBL/GenBank/DDBJ whole genome shotgun (WGS) entry which is preliminary data.</text>
</comment>
<accession>A0A2R6NPF3</accession>
<dbReference type="EMBL" id="MLYV02000996">
    <property type="protein sequence ID" value="PSR74324.1"/>
    <property type="molecule type" value="Genomic_DNA"/>
</dbReference>
<dbReference type="InterPro" id="IPR009023">
    <property type="entry name" value="HMG_CoA_Rdtase_NAD(P)-bd_sf"/>
</dbReference>